<accession>X1NJG5</accession>
<dbReference type="EMBL" id="BARV01029375">
    <property type="protein sequence ID" value="GAI44167.1"/>
    <property type="molecule type" value="Genomic_DNA"/>
</dbReference>
<reference evidence="1" key="1">
    <citation type="journal article" date="2014" name="Front. Microbiol.">
        <title>High frequency of phylogenetically diverse reductive dehalogenase-homologous genes in deep subseafloor sedimentary metagenomes.</title>
        <authorList>
            <person name="Kawai M."/>
            <person name="Futagami T."/>
            <person name="Toyoda A."/>
            <person name="Takaki Y."/>
            <person name="Nishi S."/>
            <person name="Hori S."/>
            <person name="Arai W."/>
            <person name="Tsubouchi T."/>
            <person name="Morono Y."/>
            <person name="Uchiyama I."/>
            <person name="Ito T."/>
            <person name="Fujiyama A."/>
            <person name="Inagaki F."/>
            <person name="Takami H."/>
        </authorList>
    </citation>
    <scope>NUCLEOTIDE SEQUENCE</scope>
    <source>
        <strain evidence="1">Expedition CK06-06</strain>
    </source>
</reference>
<organism evidence="1">
    <name type="scientific">marine sediment metagenome</name>
    <dbReference type="NCBI Taxonomy" id="412755"/>
    <lineage>
        <taxon>unclassified sequences</taxon>
        <taxon>metagenomes</taxon>
        <taxon>ecological metagenomes</taxon>
    </lineage>
</organism>
<dbReference type="AlphaFoldDB" id="X1NJG5"/>
<comment type="caution">
    <text evidence="1">The sequence shown here is derived from an EMBL/GenBank/DDBJ whole genome shotgun (WGS) entry which is preliminary data.</text>
</comment>
<sequence>QRMRDYYQTPYLWMADSWDNFRPSRYQKEALFHTQA</sequence>
<proteinExistence type="predicted"/>
<protein>
    <submittedName>
        <fullName evidence="1">Uncharacterized protein</fullName>
    </submittedName>
</protein>
<gene>
    <name evidence="1" type="ORF">S06H3_46853</name>
</gene>
<evidence type="ECO:0000313" key="1">
    <source>
        <dbReference type="EMBL" id="GAI44167.1"/>
    </source>
</evidence>
<feature type="non-terminal residue" evidence="1">
    <location>
        <position position="1"/>
    </location>
</feature>
<name>X1NJG5_9ZZZZ</name>